<evidence type="ECO:0000256" key="1">
    <source>
        <dbReference type="PROSITE-ProRule" id="PRU00221"/>
    </source>
</evidence>
<feature type="compositionally biased region" description="Acidic residues" evidence="2">
    <location>
        <begin position="576"/>
        <end position="586"/>
    </location>
</feature>
<organism evidence="3 4">
    <name type="scientific">Plectosphaerella cucumerina</name>
    <dbReference type="NCBI Taxonomy" id="40658"/>
    <lineage>
        <taxon>Eukaryota</taxon>
        <taxon>Fungi</taxon>
        <taxon>Dikarya</taxon>
        <taxon>Ascomycota</taxon>
        <taxon>Pezizomycotina</taxon>
        <taxon>Sordariomycetes</taxon>
        <taxon>Hypocreomycetidae</taxon>
        <taxon>Glomerellales</taxon>
        <taxon>Plectosphaerellaceae</taxon>
        <taxon>Plectosphaerella</taxon>
    </lineage>
</organism>
<dbReference type="InterPro" id="IPR001680">
    <property type="entry name" value="WD40_rpt"/>
</dbReference>
<feature type="compositionally biased region" description="Basic and acidic residues" evidence="2">
    <location>
        <begin position="498"/>
        <end position="508"/>
    </location>
</feature>
<feature type="region of interest" description="Disordered" evidence="2">
    <location>
        <begin position="1"/>
        <end position="158"/>
    </location>
</feature>
<feature type="compositionally biased region" description="Polar residues" evidence="2">
    <location>
        <begin position="412"/>
        <end position="423"/>
    </location>
</feature>
<feature type="compositionally biased region" description="Basic residues" evidence="2">
    <location>
        <begin position="425"/>
        <end position="434"/>
    </location>
</feature>
<feature type="compositionally biased region" description="Basic and acidic residues" evidence="2">
    <location>
        <begin position="78"/>
        <end position="126"/>
    </location>
</feature>
<feature type="compositionally biased region" description="Acidic residues" evidence="2">
    <location>
        <begin position="352"/>
        <end position="363"/>
    </location>
</feature>
<dbReference type="Gene3D" id="2.130.10.10">
    <property type="entry name" value="YVTN repeat-like/Quinoprotein amine dehydrogenase"/>
    <property type="match status" value="1"/>
</dbReference>
<dbReference type="InterPro" id="IPR013240">
    <property type="entry name" value="DNA-dir_RNA_pol1_su_RPA34"/>
</dbReference>
<protein>
    <submittedName>
        <fullName evidence="3">Uncharacterized protein</fullName>
    </submittedName>
</protein>
<feature type="compositionally biased region" description="Basic and acidic residues" evidence="2">
    <location>
        <begin position="243"/>
        <end position="255"/>
    </location>
</feature>
<dbReference type="InterPro" id="IPR015943">
    <property type="entry name" value="WD40/YVTN_repeat-like_dom_sf"/>
</dbReference>
<feature type="compositionally biased region" description="Low complexity" evidence="2">
    <location>
        <begin position="659"/>
        <end position="670"/>
    </location>
</feature>
<feature type="compositionally biased region" description="Basic residues" evidence="2">
    <location>
        <begin position="463"/>
        <end position="472"/>
    </location>
</feature>
<feature type="compositionally biased region" description="Polar residues" evidence="2">
    <location>
        <begin position="825"/>
        <end position="834"/>
    </location>
</feature>
<feature type="compositionally biased region" description="Polar residues" evidence="2">
    <location>
        <begin position="130"/>
        <end position="158"/>
    </location>
</feature>
<dbReference type="GO" id="GO:0003723">
    <property type="term" value="F:RNA binding"/>
    <property type="evidence" value="ECO:0007669"/>
    <property type="project" value="TreeGrafter"/>
</dbReference>
<dbReference type="OrthoDB" id="2013972at2759"/>
<evidence type="ECO:0000313" key="3">
    <source>
        <dbReference type="EMBL" id="KAH7361484.1"/>
    </source>
</evidence>
<feature type="compositionally biased region" description="Basic residues" evidence="2">
    <location>
        <begin position="332"/>
        <end position="345"/>
    </location>
</feature>
<feature type="compositionally biased region" description="Basic residues" evidence="2">
    <location>
        <begin position="671"/>
        <end position="680"/>
    </location>
</feature>
<feature type="compositionally biased region" description="Polar residues" evidence="2">
    <location>
        <begin position="1190"/>
        <end position="1210"/>
    </location>
</feature>
<dbReference type="Proteomes" id="UP000813385">
    <property type="component" value="Unassembled WGS sequence"/>
</dbReference>
<comment type="caution">
    <text evidence="3">The sequence shown here is derived from an EMBL/GenBank/DDBJ whole genome shotgun (WGS) entry which is preliminary data.</text>
</comment>
<feature type="compositionally biased region" description="Polar residues" evidence="2">
    <location>
        <begin position="484"/>
        <end position="493"/>
    </location>
</feature>
<dbReference type="SMART" id="SM00320">
    <property type="entry name" value="WD40"/>
    <property type="match status" value="1"/>
</dbReference>
<feature type="compositionally biased region" description="Polar residues" evidence="2">
    <location>
        <begin position="615"/>
        <end position="624"/>
    </location>
</feature>
<dbReference type="EMBL" id="JAGPXD010000003">
    <property type="protein sequence ID" value="KAH7361484.1"/>
    <property type="molecule type" value="Genomic_DNA"/>
</dbReference>
<feature type="compositionally biased region" description="Acidic residues" evidence="2">
    <location>
        <begin position="298"/>
        <end position="309"/>
    </location>
</feature>
<gene>
    <name evidence="3" type="ORF">B0T11DRAFT_327665</name>
</gene>
<dbReference type="PANTHER" id="PTHR15484:SF8">
    <property type="entry name" value="DNA-DIRECTED RNA POLYMERASE I SUBUNIT RPA34"/>
    <property type="match status" value="1"/>
</dbReference>
<feature type="compositionally biased region" description="Basic and acidic residues" evidence="2">
    <location>
        <begin position="744"/>
        <end position="758"/>
    </location>
</feature>
<sequence length="1575" mass="172035">MVIRGAVRRAEKEYEARSQVKVKVEETEPEEARAADDAENVAEDVATATRDAAARDHERNAEDEQTAQEARRRAQALEQREQELERKAKDLEKMERKLAKRAQKLERKKTREAERKAEDAKKRNEELQAESVQRVNSTASRTEDSATTAQTSSVTGMPSMTSIFRPFIESNIPKFSTTPIPVPRVPVTFNAPVNYPSNMRLVAPIMRSAPQRTVSGSSFQSTTPIPIPVVPKWTKAQAKAAKKIKEQTPKPRDEESASASGEAKRPGTSGNTGLAASQEKKSEKTKKRRSRSKSETLFVEEDEADEDSDSTSGPDARELTPQSDTESEAPPKKKKKKKNKKRRSRSISETFFVEEDEAEEDSESTSGSDARQLTPQSDTESDAPPKKRKQKRKQARDESADEQSQAEESRRSITPSDTESVSPPKTKKKQKKKRAREESSDDESEAEKSSRSVTPSDAGSVSPKKKSKKRRISKEAVDEEASRKSSTPSNTKTVVKPKKGERGKKGISEEPADQEDEASKVWDVPTDTESIVAPKRRGKQQQKNSRKSCNPSDTKETAPSGKKRKRLSNSASHELTDEEDDAEEDCIIMQTPAKSTRARLTPALSIDLGCPTPPHTSEVSSSPLRKTKKGACKSIREETDDEEIAELTPGSSVVDLTHSDVSSVAASSGSPKKKSKKRSRKSIEEESDAAGVTPEPSVVDLTSEKSSSTESPEPPKKKTKRSLKSVEGDAKASTPKPSVVDLTELEKSPDTKPPELSKKQKKRARLSIKDEEVDDQANTGKQHAAAVPVVAAPETPPSNSPKKKNKKGSGSQSSASMTPEVDQAVPSSSQSNTKPSEENSKKIKEEDGACDAPLPPRSQLDFIHTAEDLSYEGYTDVEEGSGTRLSPLDWALTSVKSRLHFADSTMTQNWYFQDDGEYFQHQILKSKNRVWTTLKNPGRFGFRLCNVRQITWSPNSLRVVIHMHHRQNSHMEKDGFPRGDLVATFPRERSKRRFIVLCQSKIRKNGVRKRLHDAIGVLNEAIAQIPAIGAQTSRFDAIRQHLDGMRTANGSLQEKATPFDDGTTSIPDEIRRGILMVPANCTDVVKELQAGLLVNLAASQRALETGTRALGLAARGLDIASSLAQAETTGDSPPYASTSINNDILALKARLADDRDNDTNGVQVAVISEFLDSLQRYASAHSGNVVGPSMANQGSAAEASGSGNPASPRSSALFDDATGPGLPIPAYTAVDVPRAPHRIHLRHVSRLSDLDYEPLDIVFDPYSKVPRVAVADFYSRIRFFNVRNPKTPAGSQGVATLAYTSHTNGLYLRLAPAGPPRLAVLTELPSSNDLAEQGHDGVHFNKATVNVHDYGTNTGGRVAQLRQGSVRPFDFSADGKLLAVRGSRGRIEVVMTNGGKGVAVVRGHTDEVVDARFTSDGTGLVSISKDGTLRVTSTTTWQGTAKLEMPEWRNPVFLAVPATSSNIVMTAWGRRMYLWNPETGALDKWRLDGEGDEAATEGWPLAASPDLRFLCCRTDQGADVREVASGRVLCRLGFGAGFATAAAWSADSKMLALGRIVGGNFGQGQGRIDFWEVIE</sequence>
<feature type="region of interest" description="Disordered" evidence="2">
    <location>
        <begin position="1189"/>
        <end position="1215"/>
    </location>
</feature>
<feature type="compositionally biased region" description="Basic residues" evidence="2">
    <location>
        <begin position="534"/>
        <end position="546"/>
    </location>
</feature>
<evidence type="ECO:0000256" key="2">
    <source>
        <dbReference type="SAM" id="MobiDB-lite"/>
    </source>
</evidence>
<keyword evidence="4" id="KW-1185">Reference proteome</keyword>
<dbReference type="PANTHER" id="PTHR15484">
    <property type="entry name" value="DNA-DIRECTED RNA POLYMERASE I SUBUNIT RPA34"/>
    <property type="match status" value="1"/>
</dbReference>
<dbReference type="GO" id="GO:0005736">
    <property type="term" value="C:RNA polymerase I complex"/>
    <property type="evidence" value="ECO:0007669"/>
    <property type="project" value="TreeGrafter"/>
</dbReference>
<keyword evidence="1" id="KW-0853">WD repeat</keyword>
<name>A0A8K0X2T2_9PEZI</name>
<reference evidence="3" key="1">
    <citation type="journal article" date="2021" name="Nat. Commun.">
        <title>Genetic determinants of endophytism in the Arabidopsis root mycobiome.</title>
        <authorList>
            <person name="Mesny F."/>
            <person name="Miyauchi S."/>
            <person name="Thiergart T."/>
            <person name="Pickel B."/>
            <person name="Atanasova L."/>
            <person name="Karlsson M."/>
            <person name="Huettel B."/>
            <person name="Barry K.W."/>
            <person name="Haridas S."/>
            <person name="Chen C."/>
            <person name="Bauer D."/>
            <person name="Andreopoulos W."/>
            <person name="Pangilinan J."/>
            <person name="LaButti K."/>
            <person name="Riley R."/>
            <person name="Lipzen A."/>
            <person name="Clum A."/>
            <person name="Drula E."/>
            <person name="Henrissat B."/>
            <person name="Kohler A."/>
            <person name="Grigoriev I.V."/>
            <person name="Martin F.M."/>
            <person name="Hacquard S."/>
        </authorList>
    </citation>
    <scope>NUCLEOTIDE SEQUENCE</scope>
    <source>
        <strain evidence="3">MPI-CAGE-AT-0016</strain>
    </source>
</reference>
<feature type="region of interest" description="Disordered" evidence="2">
    <location>
        <begin position="238"/>
        <end position="858"/>
    </location>
</feature>
<feature type="compositionally biased region" description="Basic and acidic residues" evidence="2">
    <location>
        <begin position="8"/>
        <end position="36"/>
    </location>
</feature>
<feature type="compositionally biased region" description="Basic and acidic residues" evidence="2">
    <location>
        <begin position="835"/>
        <end position="847"/>
    </location>
</feature>
<proteinExistence type="predicted"/>
<feature type="compositionally biased region" description="Basic and acidic residues" evidence="2">
    <location>
        <begin position="473"/>
        <end position="483"/>
    </location>
</feature>
<dbReference type="SUPFAM" id="SSF69322">
    <property type="entry name" value="Tricorn protease domain 2"/>
    <property type="match status" value="1"/>
</dbReference>
<feature type="compositionally biased region" description="Basic and acidic residues" evidence="2">
    <location>
        <begin position="52"/>
        <end position="62"/>
    </location>
</feature>
<feature type="compositionally biased region" description="Low complexity" evidence="2">
    <location>
        <begin position="784"/>
        <end position="793"/>
    </location>
</feature>
<dbReference type="GO" id="GO:0006360">
    <property type="term" value="P:transcription by RNA polymerase I"/>
    <property type="evidence" value="ECO:0007669"/>
    <property type="project" value="InterPro"/>
</dbReference>
<accession>A0A8K0X2T2</accession>
<evidence type="ECO:0000313" key="4">
    <source>
        <dbReference type="Proteomes" id="UP000813385"/>
    </source>
</evidence>
<feature type="repeat" description="WD" evidence="1">
    <location>
        <begin position="1401"/>
        <end position="1431"/>
    </location>
</feature>
<dbReference type="PROSITE" id="PS50082">
    <property type="entry name" value="WD_REPEATS_2"/>
    <property type="match status" value="1"/>
</dbReference>